<evidence type="ECO:0000313" key="2">
    <source>
        <dbReference type="Proteomes" id="UP000663305"/>
    </source>
</evidence>
<dbReference type="Proteomes" id="UP000663305">
    <property type="component" value="Plasmid pHSR-Bgl01"/>
</dbReference>
<geneLocation type="plasmid" evidence="1 2">
    <name>pHSR-Bgl01</name>
</geneLocation>
<accession>A0A897NTJ5</accession>
<dbReference type="EMBL" id="CP064790">
    <property type="protein sequence ID" value="QSG13496.1"/>
    <property type="molecule type" value="Genomic_DNA"/>
</dbReference>
<proteinExistence type="predicted"/>
<name>A0A897NTJ5_9EURY</name>
<reference evidence="1" key="1">
    <citation type="submission" date="2020-11" db="EMBL/GenBank/DDBJ databases">
        <title>Carbohydrate-dependent, anaerobic sulfur respiration: A novel catabolism in halophilic archaea.</title>
        <authorList>
            <person name="Sorokin D.Y."/>
            <person name="Messina E."/>
            <person name="Smedile F."/>
            <person name="La Cono V."/>
            <person name="Hallsworth J.E."/>
            <person name="Yakimov M.M."/>
        </authorList>
    </citation>
    <scope>NUCLEOTIDE SEQUENCE</scope>
    <source>
        <strain evidence="1">HSR-Bgl</strain>
        <plasmid evidence="1">pHSR-Bgl01</plasmid>
    </source>
</reference>
<keyword evidence="1" id="KW-0614">Plasmid</keyword>
<evidence type="ECO:0000313" key="1">
    <source>
        <dbReference type="EMBL" id="QSG13496.1"/>
    </source>
</evidence>
<sequence>MSGCTERWATTFRSIAQLVLLDITELYDYPPPDLAEFLYLEAQQPAPSRVTLLGAGNAELCSGF</sequence>
<protein>
    <submittedName>
        <fullName evidence="1">IS4 transposase</fullName>
    </submittedName>
</protein>
<organism evidence="1 2">
    <name type="scientific">Halapricum desulfuricans</name>
    <dbReference type="NCBI Taxonomy" id="2841257"/>
    <lineage>
        <taxon>Archaea</taxon>
        <taxon>Methanobacteriati</taxon>
        <taxon>Methanobacteriota</taxon>
        <taxon>Stenosarchaea group</taxon>
        <taxon>Halobacteria</taxon>
        <taxon>Halobacteriales</taxon>
        <taxon>Haloarculaceae</taxon>
        <taxon>Halapricum</taxon>
    </lineage>
</organism>
<dbReference type="AlphaFoldDB" id="A0A897NTJ5"/>
<gene>
    <name evidence="1" type="ORF">HSBGL_4082</name>
</gene>